<sequence length="390" mass="45831">MKKLIIAFFSLITSANVYSQIEFEGNNLIVTSESEGKLTIEKYTKDFIIKRNNECDFENEVYEEKLCQSFNLRTQEELKKFFGNEIPKIYKKEDYLKKMLIYDDYKNYYKLDSKYIFDNSVNKEVFIKYINYNEVFPKPVYSVFYIQQNSHDLMVKDMGENFDLGFFLLGTSTDKTIDYLSNLKLNKVDITSLCTDYLGNIKDPSKKNKLFDLTDEEYSPFYNEGSQKNEKKNFLTREIQINYKKTYHDKISGVVLKKIDISKNEFSEKYRIPLNMIKKDSLSVKEVIKVNVLNNDYTIIKFYGADPPLIKTDFDFLNMDLAKKNIVLSVLLKINFEVFVNFYSNETNKKFPEVVALRPSVKDSDGALNINKLGEIIEKNKVKLAKYLDE</sequence>
<keyword evidence="1" id="KW-0732">Signal</keyword>
<feature type="chain" id="PRO_5046368147" description="DUF3857 domain-containing protein" evidence="1">
    <location>
        <begin position="20"/>
        <end position="390"/>
    </location>
</feature>
<feature type="signal peptide" evidence="1">
    <location>
        <begin position="1"/>
        <end position="19"/>
    </location>
</feature>
<reference evidence="2 3" key="1">
    <citation type="submission" date="2022-04" db="EMBL/GenBank/DDBJ databases">
        <authorList>
            <person name="Ra J.-S."/>
            <person name="Kim S.-B."/>
        </authorList>
    </citation>
    <scope>NUCLEOTIDE SEQUENCE [LARGE SCALE GENOMIC DNA]</scope>
    <source>
        <strain evidence="2 3">MMS21-Er5</strain>
    </source>
</reference>
<evidence type="ECO:0000313" key="3">
    <source>
        <dbReference type="Proteomes" id="UP000829998"/>
    </source>
</evidence>
<evidence type="ECO:0000313" key="2">
    <source>
        <dbReference type="EMBL" id="UPZ15167.1"/>
    </source>
</evidence>
<keyword evidence="3" id="KW-1185">Reference proteome</keyword>
<organism evidence="2 3">
    <name type="scientific">Flavobacterium humidisoli</name>
    <dbReference type="NCBI Taxonomy" id="2937442"/>
    <lineage>
        <taxon>Bacteria</taxon>
        <taxon>Pseudomonadati</taxon>
        <taxon>Bacteroidota</taxon>
        <taxon>Flavobacteriia</taxon>
        <taxon>Flavobacteriales</taxon>
        <taxon>Flavobacteriaceae</taxon>
        <taxon>Flavobacterium</taxon>
    </lineage>
</organism>
<accession>A0ABY4LQI3</accession>
<dbReference type="EMBL" id="CP096829">
    <property type="protein sequence ID" value="UPZ15167.1"/>
    <property type="molecule type" value="Genomic_DNA"/>
</dbReference>
<dbReference type="Proteomes" id="UP000829998">
    <property type="component" value="Chromosome"/>
</dbReference>
<protein>
    <recommendedName>
        <fullName evidence="4">DUF3857 domain-containing protein</fullName>
    </recommendedName>
</protein>
<evidence type="ECO:0000256" key="1">
    <source>
        <dbReference type="SAM" id="SignalP"/>
    </source>
</evidence>
<gene>
    <name evidence="2" type="ORF">M0M44_20715</name>
</gene>
<proteinExistence type="predicted"/>
<dbReference type="RefSeq" id="WP_248727426.1">
    <property type="nucleotide sequence ID" value="NZ_CP096829.1"/>
</dbReference>
<evidence type="ECO:0008006" key="4">
    <source>
        <dbReference type="Google" id="ProtNLM"/>
    </source>
</evidence>
<name>A0ABY4LQI3_9FLAO</name>